<organism evidence="2 3">
    <name type="scientific">Cuscuta campestris</name>
    <dbReference type="NCBI Taxonomy" id="132261"/>
    <lineage>
        <taxon>Eukaryota</taxon>
        <taxon>Viridiplantae</taxon>
        <taxon>Streptophyta</taxon>
        <taxon>Embryophyta</taxon>
        <taxon>Tracheophyta</taxon>
        <taxon>Spermatophyta</taxon>
        <taxon>Magnoliopsida</taxon>
        <taxon>eudicotyledons</taxon>
        <taxon>Gunneridae</taxon>
        <taxon>Pentapetalae</taxon>
        <taxon>asterids</taxon>
        <taxon>lamiids</taxon>
        <taxon>Solanales</taxon>
        <taxon>Convolvulaceae</taxon>
        <taxon>Cuscuteae</taxon>
        <taxon>Cuscuta</taxon>
        <taxon>Cuscuta subgen. Grammica</taxon>
        <taxon>Cuscuta sect. Cleistogrammica</taxon>
    </lineage>
</organism>
<proteinExistence type="predicted"/>
<sequence length="91" mass="10009">MLFELLQDIHRQQAIHGYNLNKLLVKHGEHWESPSMDMLQPYMGLGSSSSTLHAAGNDDDDDDDDDDDADDDGDDDAGDETTLVDAAMDAE</sequence>
<dbReference type="AlphaFoldDB" id="A0A484M3I7"/>
<dbReference type="EMBL" id="OOIL02002558">
    <property type="protein sequence ID" value="VFQ83147.1"/>
    <property type="molecule type" value="Genomic_DNA"/>
</dbReference>
<name>A0A484M3I7_9ASTE</name>
<feature type="compositionally biased region" description="Acidic residues" evidence="1">
    <location>
        <begin position="57"/>
        <end position="79"/>
    </location>
</feature>
<dbReference type="Proteomes" id="UP000595140">
    <property type="component" value="Unassembled WGS sequence"/>
</dbReference>
<evidence type="ECO:0000256" key="1">
    <source>
        <dbReference type="SAM" id="MobiDB-lite"/>
    </source>
</evidence>
<gene>
    <name evidence="2" type="ORF">CCAM_LOCUS24923</name>
</gene>
<reference evidence="2 3" key="1">
    <citation type="submission" date="2018-04" db="EMBL/GenBank/DDBJ databases">
        <authorList>
            <person name="Vogel A."/>
        </authorList>
    </citation>
    <scope>NUCLEOTIDE SEQUENCE [LARGE SCALE GENOMIC DNA]</scope>
</reference>
<evidence type="ECO:0000313" key="3">
    <source>
        <dbReference type="Proteomes" id="UP000595140"/>
    </source>
</evidence>
<feature type="region of interest" description="Disordered" evidence="1">
    <location>
        <begin position="38"/>
        <end position="91"/>
    </location>
</feature>
<keyword evidence="3" id="KW-1185">Reference proteome</keyword>
<protein>
    <submittedName>
        <fullName evidence="2">Uncharacterized protein</fullName>
    </submittedName>
</protein>
<evidence type="ECO:0000313" key="2">
    <source>
        <dbReference type="EMBL" id="VFQ83147.1"/>
    </source>
</evidence>
<accession>A0A484M3I7</accession>